<sequence length="734" mass="75351">MPNNTITISVLANTGSASKGVDSLAAKLDRVGGRFSKAGNVVGVGTAAIVAGLGATLKPASDLQQMVGGVQAVFGKYANGVVRDSKKAADAVGLSSVEYDRFATLLGSQLKNAGTPLAELGGKTKDLIGLGSDLAATFGGTTADAVDALSSAMKGEMDPIEKYGISLNQSMLQQQAIAMGLDGNSSKWTNAQKQQVILAALTKQSTDAQGQFQKQTNTVGEKQQILTAKLQNTAATIGSALLPALASILDGVGKLVDSPAFAALVQWFSDNPQLVIALVGALVGLAGALKVTGAVMQGWQTVTGVFTGIRSGIMGVVGVAGRFRDGFTNASAAASSFSGKAGTMGGAARTALGGLQTAGRGAITLAQNIGTGTAALGRQAAAWTVNTTRMVAAKTAQLAVSAATKTAAAVQWLLNAAMTANPIGLIIAGIALLVAGLVWFFTQTKLGRAIVQAVWKGIQIAIAAVVEWFQGTALPFLKKTWAAIVATFQSARAKIAQTIALVLAVIKALWAYSPLGLIVNNWGKIMAFLGGIPGKVRGVFGAAISWLVSGGRNILTGALNGIKTGWSAASSWLGGMRDRVTGAIGDAGQFLWNAGKNVVQGFVNGLQSLWGTVQKWFGKLTDKIPSWKGPVKRDKTLLTGAGRLIMGGLVTGLENGRQGVQRTLADLTDLIGGSLNPDTLSTLGFGSIDLAGATPRTIVLATTVQAQMLNPTRESGRIIAKAIEEWQRANGTDR</sequence>
<organism evidence="2 3">
    <name type="scientific">Curtobacterium flaccumfaciens pv. flaccumfaciens</name>
    <dbReference type="NCBI Taxonomy" id="138532"/>
    <lineage>
        <taxon>Bacteria</taxon>
        <taxon>Bacillati</taxon>
        <taxon>Actinomycetota</taxon>
        <taxon>Actinomycetes</taxon>
        <taxon>Micrococcales</taxon>
        <taxon>Microbacteriaceae</taxon>
        <taxon>Curtobacterium</taxon>
    </lineage>
</organism>
<feature type="transmembrane region" description="Helical" evidence="1">
    <location>
        <begin position="423"/>
        <end position="441"/>
    </location>
</feature>
<feature type="transmembrane region" description="Helical" evidence="1">
    <location>
        <begin position="453"/>
        <end position="471"/>
    </location>
</feature>
<dbReference type="Proteomes" id="UP000709437">
    <property type="component" value="Unassembled WGS sequence"/>
</dbReference>
<comment type="caution">
    <text evidence="2">The sequence shown here is derived from an EMBL/GenBank/DDBJ whole genome shotgun (WGS) entry which is preliminary data.</text>
</comment>
<evidence type="ECO:0000313" key="2">
    <source>
        <dbReference type="EMBL" id="MBT1542012.1"/>
    </source>
</evidence>
<dbReference type="RefSeq" id="WP_214563093.1">
    <property type="nucleotide sequence ID" value="NZ_JAHEWX010000010.1"/>
</dbReference>
<feature type="transmembrane region" description="Helical" evidence="1">
    <location>
        <begin position="495"/>
        <end position="519"/>
    </location>
</feature>
<keyword evidence="1" id="KW-0812">Transmembrane</keyword>
<evidence type="ECO:0008006" key="4">
    <source>
        <dbReference type="Google" id="ProtNLM"/>
    </source>
</evidence>
<protein>
    <recommendedName>
        <fullName evidence="4">Tape measure protein</fullName>
    </recommendedName>
</protein>
<dbReference type="EMBL" id="JAHEWX010000010">
    <property type="protein sequence ID" value="MBT1542012.1"/>
    <property type="molecule type" value="Genomic_DNA"/>
</dbReference>
<evidence type="ECO:0000256" key="1">
    <source>
        <dbReference type="SAM" id="Phobius"/>
    </source>
</evidence>
<proteinExistence type="predicted"/>
<keyword evidence="1" id="KW-1133">Transmembrane helix</keyword>
<reference evidence="2" key="1">
    <citation type="submission" date="2021-05" db="EMBL/GenBank/DDBJ databases">
        <title>Whole genome sequence of Curtobacterium flaccumfaciens pv. flaccumfaciens strain CFBP 3417.</title>
        <authorList>
            <person name="Osdaghi E."/>
            <person name="Taghouti G."/>
            <person name="Portier P."/>
            <person name="Fazliarab A."/>
            <person name="Taghavi S.M."/>
            <person name="Briand M."/>
            <person name="Le-Saux M."/>
            <person name="Jacques M.-A."/>
        </authorList>
    </citation>
    <scope>NUCLEOTIDE SEQUENCE</scope>
    <source>
        <strain evidence="2">CFBP 3417</strain>
    </source>
</reference>
<name>A0A9Q2W291_9MICO</name>
<dbReference type="AlphaFoldDB" id="A0A9Q2W291"/>
<accession>A0A9Q2W291</accession>
<evidence type="ECO:0000313" key="3">
    <source>
        <dbReference type="Proteomes" id="UP000709437"/>
    </source>
</evidence>
<keyword evidence="1" id="KW-0472">Membrane</keyword>
<gene>
    <name evidence="2" type="ORF">KK103_09580</name>
</gene>